<evidence type="ECO:0000313" key="3">
    <source>
        <dbReference type="EMBL" id="GAM35583.1"/>
    </source>
</evidence>
<dbReference type="Pfam" id="PF00857">
    <property type="entry name" value="Isochorismatase"/>
    <property type="match status" value="1"/>
</dbReference>
<dbReference type="Gene3D" id="3.40.50.850">
    <property type="entry name" value="Isochorismatase-like"/>
    <property type="match status" value="1"/>
</dbReference>
<evidence type="ECO:0000313" key="4">
    <source>
        <dbReference type="Proteomes" id="UP000053095"/>
    </source>
</evidence>
<name>A0A6V8H3X3_TALPI</name>
<gene>
    <name evidence="3" type="ORF">TCE0_017r04029</name>
</gene>
<evidence type="ECO:0000256" key="1">
    <source>
        <dbReference type="ARBA" id="ARBA00006336"/>
    </source>
</evidence>
<sequence>MLTKEVFDLLKVEKREHVVVVGVEAHICVAQTGFELQRNGYKVVVLADAVSSTSPQERNLALRRMLASRISINSLEGWTFELLGSAEHPLYKKTSDLLKRTKRTRAQIIEAML</sequence>
<dbReference type="Proteomes" id="UP000053095">
    <property type="component" value="Unassembled WGS sequence"/>
</dbReference>
<dbReference type="PANTHER" id="PTHR14119:SF3">
    <property type="entry name" value="ISOCHORISMATASE DOMAIN-CONTAINING PROTEIN 2"/>
    <property type="match status" value="1"/>
</dbReference>
<evidence type="ECO:0000259" key="2">
    <source>
        <dbReference type="Pfam" id="PF00857"/>
    </source>
</evidence>
<reference evidence="4" key="1">
    <citation type="journal article" date="2015" name="Genome Announc.">
        <title>Draft genome sequence of Talaromyces cellulolyticus strain Y-94, a source of lignocellulosic biomass-degrading enzymes.</title>
        <authorList>
            <person name="Fujii T."/>
            <person name="Koike H."/>
            <person name="Sawayama S."/>
            <person name="Yano S."/>
            <person name="Inoue H."/>
        </authorList>
    </citation>
    <scope>NUCLEOTIDE SEQUENCE [LARGE SCALE GENOMIC DNA]</scope>
    <source>
        <strain evidence="4">Y-94</strain>
    </source>
</reference>
<proteinExistence type="inferred from homology"/>
<dbReference type="PANTHER" id="PTHR14119">
    <property type="entry name" value="HYDROLASE"/>
    <property type="match status" value="1"/>
</dbReference>
<feature type="domain" description="Isochorismatase-like" evidence="2">
    <location>
        <begin position="5"/>
        <end position="66"/>
    </location>
</feature>
<dbReference type="AlphaFoldDB" id="A0A6V8H3X3"/>
<keyword evidence="4" id="KW-1185">Reference proteome</keyword>
<protein>
    <submittedName>
        <fullName evidence="3">Isochorismatase domain protein, mitocondrial</fullName>
    </submittedName>
</protein>
<comment type="similarity">
    <text evidence="1">Belongs to the isochorismatase family.</text>
</comment>
<dbReference type="InterPro" id="IPR000868">
    <property type="entry name" value="Isochorismatase-like_dom"/>
</dbReference>
<dbReference type="EMBL" id="DF933813">
    <property type="protein sequence ID" value="GAM35583.1"/>
    <property type="molecule type" value="Genomic_DNA"/>
</dbReference>
<accession>A0A6V8H3X3</accession>
<dbReference type="InterPro" id="IPR036380">
    <property type="entry name" value="Isochorismatase-like_sf"/>
</dbReference>
<organism evidence="3 4">
    <name type="scientific">Talaromyces pinophilus</name>
    <name type="common">Penicillium pinophilum</name>
    <dbReference type="NCBI Taxonomy" id="128442"/>
    <lineage>
        <taxon>Eukaryota</taxon>
        <taxon>Fungi</taxon>
        <taxon>Dikarya</taxon>
        <taxon>Ascomycota</taxon>
        <taxon>Pezizomycotina</taxon>
        <taxon>Eurotiomycetes</taxon>
        <taxon>Eurotiomycetidae</taxon>
        <taxon>Eurotiales</taxon>
        <taxon>Trichocomaceae</taxon>
        <taxon>Talaromyces</taxon>
        <taxon>Talaromyces sect. Talaromyces</taxon>
    </lineage>
</organism>
<comment type="caution">
    <text evidence="3">The sequence shown here is derived from an EMBL/GenBank/DDBJ whole genome shotgun (WGS) entry which is preliminary data.</text>
</comment>
<dbReference type="InterPro" id="IPR050993">
    <property type="entry name" value="Isochorismatase_domain"/>
</dbReference>
<dbReference type="SUPFAM" id="SSF52499">
    <property type="entry name" value="Isochorismatase-like hydrolases"/>
    <property type="match status" value="1"/>
</dbReference>